<feature type="domain" description="C2" evidence="9">
    <location>
        <begin position="816"/>
        <end position="945"/>
    </location>
</feature>
<evidence type="ECO:0000256" key="1">
    <source>
        <dbReference type="ARBA" id="ARBA00004167"/>
    </source>
</evidence>
<evidence type="ECO:0000256" key="8">
    <source>
        <dbReference type="SAM" id="Phobius"/>
    </source>
</evidence>
<sequence length="1813" mass="201485">MDSFKAVEYDLTIAVRELVLEGGAANMFAEAPVIQFSKQKYHGAQFAQARRVENPSSDSIIFNYDEEYTVTNVLMDADGNFAARCVVRVPDAPAVASARSPSRRRGSDQPDAPDAGTVVLASSDVTIVEDEAFTEQGNSQVLTLQTSDGQGPIKVTLHVTFTLVMSHLVAPGTATPHPTAAPPAPVTRPTLFHVTICNATDLKCKEQNGADGCVELKRGSWSASTRRVDDTNNPVWNEKFVVPLSSTPSKASILMLKVFNHNKMLLNDYIGETELELTSPEYMMEGALNKVDFAVFVQLPLYPGGNKTKPEVGRLKVKLVPIYAGHEMDMKMYQQGVTDDDVYAPGEPPPPLTIEEEDAKAEAERLALERTRYEELAKRIENAQIQEGHYTVMVHIIEVSKLQSEDHDGSNDPFVQVTCFGQQRRTRMKHHSSAVFDDLFYFELNDIKRADLESGTVRVDVLDSDLGKSKVDLIGSFQIDVEYIYFLTDHHELYRQWVPLVDMENPKDHGVQGQLLLSVTIIGPGEKAPHHDRRKEIEAESASVATRPVIALTPPVQQQASLQDAGTLRFLVVNLYRAADIPPMDSGLGGKGVDAYVLVKFGEQPDVKCKAVTVKSQSSSGGLLSVAFNVRITIPVMVPSMSNRIEMRLMDKDLMADEAVQVGKYAQPFWAPVYGCAHPENSLWDYKTRMRYVPPRMSRYILKATIHSGSDLPSKQKLHVKRVAASDKLPGVVRWDELLTVGGGAIELPADAERLPDIFVYLVRDDENICLLRFKAKDVLRQGFDMSGRWMRFTRDAAIDRVKKAGFPGSLLLRLGMGFEELAQAYPWPVPVHPKLQPYTLFMYIYQARDLNPEDANGLLDPYLKIRFNGTQQTTEVVKATRNPSFFKIVRIDAELPSNMELWPEVMVEVWDHDRAPDPDDWVGTVRLQIKPQKVFRSDAVALATPPAPKWRQLSFLDDENMQGEVMLDYQVVLRSNAEEKLPDRPTIVPEMADYDILPIGLRDLHPKGLTMVSKPYLNFRVGDTQGTFQTRPSNRPSTINCNFIEEGRPLPTVIIPKLGGLAKELLGTVSIPLGGKIKRDGNKRYKPPGGEPFGGGDTSNPFAEEPIVFGAERKTLIVRRPTNRTPNLSPSMRSPGVSPPRMEPLTPPGQLSQRSAKDAGNQVTPVQDATKVFFGAEKLKTDLALLESPSATASKQPLRRKHSAEVTKRRIADSGEQYLVGRMTCEEEMEWVLDPTPFEEYPIYSGMKRLDNPLAAPFSRIGYFKGVVRVYERSAGQQAAEPLPFDEAQLNKKQAVEVRVYVLKASNVKGTGPDNRNNPYMSLKLGNQTLNDREKCFKDQGKELRILRCYSMDAVFPGPSKLSISLYSKEFRDELLGTTVIDLEDRWYSEAWRQGTPWAMEPDEFGDFSYEQQLAMERDLNTPGTLKMWLDIVPKATIDKHPKVRNWERPGDIMTDMTDLFLKLKLGAGSDWQSTEGASTLTLQAWDFDALYNDMLHEGQFDLQGFFSEALLNADDADVQLFAMTPTEEAVTFPVAVERFRQRLAEGIDKLEYGSTVRRSSFGGRSAISLTSTGGPRRSKGKKKIKMWGMFKEGMGFGPGPANSGWISLPGVGEICMTVQLMKKTDAERAPAGLGRNEPNANPALPPPEGRLDPLRMLNPVYALQACLGTGQRLQCGSWVWWRLDPLRMLNPVYALRLQACLGAGMFVKMTGTLCCLGIFALCVVMGPTITDVLLLMDKMPGGPLMMALLLCIAMCGLAHSMRTCARECGCCDGGDEDDAAYDIEAAAARRHLRRPSHAKGSTSATLATSTH</sequence>
<feature type="compositionally biased region" description="Polar residues" evidence="7">
    <location>
        <begin position="1124"/>
        <end position="1133"/>
    </location>
</feature>
<dbReference type="InterPro" id="IPR012968">
    <property type="entry name" value="FerIin_dom"/>
</dbReference>
<feature type="region of interest" description="Disordered" evidence="7">
    <location>
        <begin position="94"/>
        <end position="116"/>
    </location>
</feature>
<dbReference type="InterPro" id="IPR000008">
    <property type="entry name" value="C2_dom"/>
</dbReference>
<evidence type="ECO:0000313" key="10">
    <source>
        <dbReference type="EMBL" id="KAG5177195.1"/>
    </source>
</evidence>
<keyword evidence="11" id="KW-1185">Reference proteome</keyword>
<evidence type="ECO:0000256" key="2">
    <source>
        <dbReference type="ARBA" id="ARBA00022692"/>
    </source>
</evidence>
<feature type="domain" description="C2" evidence="9">
    <location>
        <begin position="552"/>
        <end position="685"/>
    </location>
</feature>
<evidence type="ECO:0000256" key="6">
    <source>
        <dbReference type="SAM" id="Coils"/>
    </source>
</evidence>
<comment type="subcellular location">
    <subcellularLocation>
        <location evidence="1">Membrane</location>
        <topology evidence="1">Single-pass membrane protein</topology>
    </subcellularLocation>
</comment>
<dbReference type="OrthoDB" id="270970at2759"/>
<evidence type="ECO:0000256" key="7">
    <source>
        <dbReference type="SAM" id="MobiDB-lite"/>
    </source>
</evidence>
<dbReference type="SMART" id="SM00239">
    <property type="entry name" value="C2"/>
    <property type="match status" value="5"/>
</dbReference>
<evidence type="ECO:0000313" key="11">
    <source>
        <dbReference type="Proteomes" id="UP000664859"/>
    </source>
</evidence>
<feature type="region of interest" description="Disordered" evidence="7">
    <location>
        <begin position="1794"/>
        <end position="1813"/>
    </location>
</feature>
<dbReference type="PROSITE" id="PS50004">
    <property type="entry name" value="C2"/>
    <property type="match status" value="4"/>
</dbReference>
<dbReference type="EMBL" id="JAFCMP010000528">
    <property type="protein sequence ID" value="KAG5177195.1"/>
    <property type="molecule type" value="Genomic_DNA"/>
</dbReference>
<evidence type="ECO:0000256" key="4">
    <source>
        <dbReference type="ARBA" id="ARBA00022989"/>
    </source>
</evidence>
<feature type="region of interest" description="Disordered" evidence="7">
    <location>
        <begin position="1077"/>
        <end position="1165"/>
    </location>
</feature>
<dbReference type="PANTHER" id="PTHR12546">
    <property type="entry name" value="FER-1-LIKE"/>
    <property type="match status" value="1"/>
</dbReference>
<keyword evidence="4 8" id="KW-1133">Transmembrane helix</keyword>
<comment type="caution">
    <text evidence="10">The sequence shown here is derived from an EMBL/GenBank/DDBJ whole genome shotgun (WGS) entry which is preliminary data.</text>
</comment>
<keyword evidence="6" id="KW-0175">Coiled coil</keyword>
<reference evidence="10" key="1">
    <citation type="submission" date="2021-02" db="EMBL/GenBank/DDBJ databases">
        <title>First Annotated Genome of the Yellow-green Alga Tribonema minus.</title>
        <authorList>
            <person name="Mahan K.M."/>
        </authorList>
    </citation>
    <scope>NUCLEOTIDE SEQUENCE</scope>
    <source>
        <strain evidence="10">UTEX B ZZ1240</strain>
    </source>
</reference>
<dbReference type="SMART" id="SM01202">
    <property type="entry name" value="FerI"/>
    <property type="match status" value="1"/>
</dbReference>
<feature type="domain" description="C2" evidence="9">
    <location>
        <begin position="172"/>
        <end position="290"/>
    </location>
</feature>
<dbReference type="Proteomes" id="UP000664859">
    <property type="component" value="Unassembled WGS sequence"/>
</dbReference>
<evidence type="ECO:0000256" key="3">
    <source>
        <dbReference type="ARBA" id="ARBA00022737"/>
    </source>
</evidence>
<evidence type="ECO:0000256" key="5">
    <source>
        <dbReference type="ARBA" id="ARBA00023136"/>
    </source>
</evidence>
<dbReference type="GO" id="GO:0007009">
    <property type="term" value="P:plasma membrane organization"/>
    <property type="evidence" value="ECO:0007669"/>
    <property type="project" value="TreeGrafter"/>
</dbReference>
<evidence type="ECO:0000259" key="9">
    <source>
        <dbReference type="PROSITE" id="PS50004"/>
    </source>
</evidence>
<feature type="transmembrane region" description="Helical" evidence="8">
    <location>
        <begin position="1745"/>
        <end position="1763"/>
    </location>
</feature>
<dbReference type="Pfam" id="PF00168">
    <property type="entry name" value="C2"/>
    <property type="match status" value="5"/>
</dbReference>
<dbReference type="SUPFAM" id="SSF49562">
    <property type="entry name" value="C2 domain (Calcium/lipid-binding domain, CaLB)"/>
    <property type="match status" value="4"/>
</dbReference>
<accession>A0A835YL82</accession>
<name>A0A835YL82_9STRA</name>
<keyword evidence="2 8" id="KW-0812">Transmembrane</keyword>
<feature type="compositionally biased region" description="Polar residues" evidence="7">
    <location>
        <begin position="1801"/>
        <end position="1813"/>
    </location>
</feature>
<dbReference type="GO" id="GO:0016020">
    <property type="term" value="C:membrane"/>
    <property type="evidence" value="ECO:0007669"/>
    <property type="project" value="UniProtKB-SubCell"/>
</dbReference>
<gene>
    <name evidence="10" type="ORF">JKP88DRAFT_282166</name>
</gene>
<dbReference type="Gene3D" id="2.60.40.150">
    <property type="entry name" value="C2 domain"/>
    <property type="match status" value="3"/>
</dbReference>
<dbReference type="CDD" id="cd00030">
    <property type="entry name" value="C2"/>
    <property type="match status" value="1"/>
</dbReference>
<protein>
    <recommendedName>
        <fullName evidence="9">C2 domain-containing protein</fullName>
    </recommendedName>
</protein>
<keyword evidence="3" id="KW-0677">Repeat</keyword>
<feature type="domain" description="C2" evidence="9">
    <location>
        <begin position="372"/>
        <end position="494"/>
    </location>
</feature>
<dbReference type="InterPro" id="IPR035892">
    <property type="entry name" value="C2_domain_sf"/>
</dbReference>
<dbReference type="InterPro" id="IPR037721">
    <property type="entry name" value="Ferlin"/>
</dbReference>
<dbReference type="PANTHER" id="PTHR12546:SF33">
    <property type="entry name" value="SPERM VESICLE FUSION PROTEIN FER-1"/>
    <property type="match status" value="1"/>
</dbReference>
<feature type="compositionally biased region" description="Pro residues" evidence="7">
    <location>
        <begin position="1138"/>
        <end position="1148"/>
    </location>
</feature>
<feature type="coiled-coil region" evidence="6">
    <location>
        <begin position="356"/>
        <end position="386"/>
    </location>
</feature>
<feature type="transmembrane region" description="Helical" evidence="8">
    <location>
        <begin position="1718"/>
        <end position="1738"/>
    </location>
</feature>
<keyword evidence="5 8" id="KW-0472">Membrane</keyword>
<proteinExistence type="predicted"/>
<organism evidence="10 11">
    <name type="scientific">Tribonema minus</name>
    <dbReference type="NCBI Taxonomy" id="303371"/>
    <lineage>
        <taxon>Eukaryota</taxon>
        <taxon>Sar</taxon>
        <taxon>Stramenopiles</taxon>
        <taxon>Ochrophyta</taxon>
        <taxon>PX clade</taxon>
        <taxon>Xanthophyceae</taxon>
        <taxon>Tribonematales</taxon>
        <taxon>Tribonemataceae</taxon>
        <taxon>Tribonema</taxon>
    </lineage>
</organism>